<reference evidence="2 3" key="1">
    <citation type="submission" date="2018-11" db="EMBL/GenBank/DDBJ databases">
        <title>Flavobacterium sp. nov., YIM 102701-2 draft genome.</title>
        <authorList>
            <person name="Li G."/>
            <person name="Jiang Y."/>
        </authorList>
    </citation>
    <scope>NUCLEOTIDE SEQUENCE [LARGE SCALE GENOMIC DNA]</scope>
    <source>
        <strain evidence="2 3">YIM 102701-2</strain>
    </source>
</reference>
<evidence type="ECO:0008006" key="4">
    <source>
        <dbReference type="Google" id="ProtNLM"/>
    </source>
</evidence>
<name>A0A3P3W5X6_9FLAO</name>
<evidence type="ECO:0000313" key="2">
    <source>
        <dbReference type="EMBL" id="RRJ90555.1"/>
    </source>
</evidence>
<dbReference type="EMBL" id="RQVQ01000016">
    <property type="protein sequence ID" value="RRJ90555.1"/>
    <property type="molecule type" value="Genomic_DNA"/>
</dbReference>
<comment type="caution">
    <text evidence="2">The sequence shown here is derived from an EMBL/GenBank/DDBJ whole genome shotgun (WGS) entry which is preliminary data.</text>
</comment>
<dbReference type="Pfam" id="PF13715">
    <property type="entry name" value="CarbopepD_reg_2"/>
    <property type="match status" value="1"/>
</dbReference>
<keyword evidence="1" id="KW-0732">Signal</keyword>
<dbReference type="AlphaFoldDB" id="A0A3P3W5X6"/>
<protein>
    <recommendedName>
        <fullName evidence="4">TonB-dependent receptor</fullName>
    </recommendedName>
</protein>
<feature type="signal peptide" evidence="1">
    <location>
        <begin position="1"/>
        <end position="26"/>
    </location>
</feature>
<dbReference type="Gene3D" id="2.60.40.1120">
    <property type="entry name" value="Carboxypeptidase-like, regulatory domain"/>
    <property type="match status" value="1"/>
</dbReference>
<evidence type="ECO:0000256" key="1">
    <source>
        <dbReference type="SAM" id="SignalP"/>
    </source>
</evidence>
<gene>
    <name evidence="2" type="ORF">EG240_08490</name>
</gene>
<organism evidence="2 3">
    <name type="scientific">Paenimyroides tangerinum</name>
    <dbReference type="NCBI Taxonomy" id="2488728"/>
    <lineage>
        <taxon>Bacteria</taxon>
        <taxon>Pseudomonadati</taxon>
        <taxon>Bacteroidota</taxon>
        <taxon>Flavobacteriia</taxon>
        <taxon>Flavobacteriales</taxon>
        <taxon>Flavobacteriaceae</taxon>
        <taxon>Paenimyroides</taxon>
    </lineage>
</organism>
<keyword evidence="3" id="KW-1185">Reference proteome</keyword>
<evidence type="ECO:0000313" key="3">
    <source>
        <dbReference type="Proteomes" id="UP000275719"/>
    </source>
</evidence>
<sequence>MTNPILPLKPPILILLLFFFTLQLQAQTITGTVKDQNEQPLENTNVMAKPLGGKKGMKFAIADHLGRYKLELEKETDYEISVSYIGFVGEKITYSNENPITTYHFVLQAQETQLDEIVIEYDYQPVIVKKDTLIYDVAAFVNGNERKLKEQLEKLPGVEVSDNGQVKVQGKTVTQFMVEGKSFFGGGTKIGVENIPADAVDKVEVIDHFNEVAHMKEVSGSDELAMNIKLKEDKKQFVFGDLRLGYGNNKYYETHASLFYYAPKINWSAFLNVNNYGGQVLDYGDIARFEGFKSLYLKSNNSLINLYNYTTPNTNVTENKNQFLATDFRYSFGKRWDVKAFVLANKNWIRSQSDQSIEYLQENEISFENRNTFGKAKTSLVSGRISADFRQNKTTNYSYNFQTSLSNNNRNNSIQTQNNLRETLFETHSKADNFAIAQLFEYQKTFNKKHKGSFAFNHNYSNEKPTYQWGADQPFLGEYIPLQAADFYLLQQVEKVQNNQIQTSFKHFWIAGKRHHIYTTLGLNANLTKLHSASNQLLENTSQSLFDAGFGNDLDYKLFNSYLGLEYKLLYKKLTTTFGLQLNNYNLHNKQISDRRTFNEWFLEPTVTAIYDFNKSESLNFNYNLTNDFLDANSYANRYQIYSFNSIYQGNALLQSLRYHSLNLRYSKFNLYQGSSIWASINYNKQNNTIRNQVQVTNTDLFYQTVMTNNPDERVSMYGSFSQRVKKWEFGVNGNLSFNKYVQNTNNIDIPTQSNNQSIGLSVKTFYKEIPTFRIGYNKSFSQLKSSYDNKSTADNLSFGVDYKFLKGFVFKGDYNYNISKYNTSNIKYEQANVSLEYKKENSPWLFMIQGNNLFNTGLINNISFSNFQIVNSNTYILPRVFLFSVQYKL</sequence>
<feature type="chain" id="PRO_5017951043" description="TonB-dependent receptor" evidence="1">
    <location>
        <begin position="27"/>
        <end position="890"/>
    </location>
</feature>
<dbReference type="InterPro" id="IPR008969">
    <property type="entry name" value="CarboxyPept-like_regulatory"/>
</dbReference>
<dbReference type="SUPFAM" id="SSF49464">
    <property type="entry name" value="Carboxypeptidase regulatory domain-like"/>
    <property type="match status" value="1"/>
</dbReference>
<accession>A0A3P3W5X6</accession>
<dbReference type="SUPFAM" id="SSF56935">
    <property type="entry name" value="Porins"/>
    <property type="match status" value="1"/>
</dbReference>
<proteinExistence type="predicted"/>
<dbReference type="Proteomes" id="UP000275719">
    <property type="component" value="Unassembled WGS sequence"/>
</dbReference>